<keyword evidence="2" id="KW-1185">Reference proteome</keyword>
<reference evidence="1" key="1">
    <citation type="journal article" date="2014" name="Int. J. Syst. Evol. Microbiol.">
        <title>Complete genome sequence of Corynebacterium casei LMG S-19264T (=DSM 44701T), isolated from a smear-ripened cheese.</title>
        <authorList>
            <consortium name="US DOE Joint Genome Institute (JGI-PGF)"/>
            <person name="Walter F."/>
            <person name="Albersmeier A."/>
            <person name="Kalinowski J."/>
            <person name="Ruckert C."/>
        </authorList>
    </citation>
    <scope>NUCLEOTIDE SEQUENCE</scope>
    <source>
        <strain evidence="1">KCTC 12870</strain>
    </source>
</reference>
<protein>
    <submittedName>
        <fullName evidence="1">Uncharacterized protein</fullName>
    </submittedName>
</protein>
<dbReference type="Proteomes" id="UP000642829">
    <property type="component" value="Unassembled WGS sequence"/>
</dbReference>
<sequence length="74" mass="7855">MQGLAWALIQFGFDEGEASLALIEEVGSLGEVLADESVEVFDAAFLLGVVGLARRVSPLHMMMFSGAGSRARAR</sequence>
<proteinExistence type="predicted"/>
<comment type="caution">
    <text evidence="1">The sequence shown here is derived from an EMBL/GenBank/DDBJ whole genome shotgun (WGS) entry which is preliminary data.</text>
</comment>
<evidence type="ECO:0000313" key="1">
    <source>
        <dbReference type="EMBL" id="GHB95977.1"/>
    </source>
</evidence>
<name>A0A8J3DAM9_9BACT</name>
<organism evidence="1 2">
    <name type="scientific">Cerasicoccus arenae</name>
    <dbReference type="NCBI Taxonomy" id="424488"/>
    <lineage>
        <taxon>Bacteria</taxon>
        <taxon>Pseudomonadati</taxon>
        <taxon>Verrucomicrobiota</taxon>
        <taxon>Opitutia</taxon>
        <taxon>Puniceicoccales</taxon>
        <taxon>Cerasicoccaceae</taxon>
        <taxon>Cerasicoccus</taxon>
    </lineage>
</organism>
<dbReference type="RefSeq" id="WP_378080071.1">
    <property type="nucleotide sequence ID" value="NZ_JBHLZG010000012.1"/>
</dbReference>
<dbReference type="EMBL" id="BMXG01000005">
    <property type="protein sequence ID" value="GHB95977.1"/>
    <property type="molecule type" value="Genomic_DNA"/>
</dbReference>
<accession>A0A8J3DAM9</accession>
<gene>
    <name evidence="1" type="ORF">GCM10007047_09610</name>
</gene>
<dbReference type="AlphaFoldDB" id="A0A8J3DAM9"/>
<evidence type="ECO:0000313" key="2">
    <source>
        <dbReference type="Proteomes" id="UP000642829"/>
    </source>
</evidence>
<reference evidence="1" key="2">
    <citation type="submission" date="2020-09" db="EMBL/GenBank/DDBJ databases">
        <authorList>
            <person name="Sun Q."/>
            <person name="Kim S."/>
        </authorList>
    </citation>
    <scope>NUCLEOTIDE SEQUENCE</scope>
    <source>
        <strain evidence="1">KCTC 12870</strain>
    </source>
</reference>